<dbReference type="InterPro" id="IPR043379">
    <property type="entry name" value="ANKAR"/>
</dbReference>
<dbReference type="PROSITE" id="PS50088">
    <property type="entry name" value="ANK_REPEAT"/>
    <property type="match status" value="1"/>
</dbReference>
<evidence type="ECO:0000313" key="4">
    <source>
        <dbReference type="Proteomes" id="UP000007879"/>
    </source>
</evidence>
<dbReference type="Gene3D" id="1.25.10.10">
    <property type="entry name" value="Leucine-rich Repeat Variant"/>
    <property type="match status" value="3"/>
</dbReference>
<dbReference type="Gene3D" id="1.25.40.20">
    <property type="entry name" value="Ankyrin repeat-containing domain"/>
    <property type="match status" value="1"/>
</dbReference>
<keyword evidence="2" id="KW-0812">Transmembrane</keyword>
<protein>
    <submittedName>
        <fullName evidence="3">Uncharacterized protein</fullName>
    </submittedName>
</protein>
<reference evidence="3" key="2">
    <citation type="submission" date="2017-05" db="UniProtKB">
        <authorList>
            <consortium name="EnsemblMetazoa"/>
        </authorList>
    </citation>
    <scope>IDENTIFICATION</scope>
</reference>
<dbReference type="PROSITE" id="PS50297">
    <property type="entry name" value="ANK_REP_REGION"/>
    <property type="match status" value="1"/>
</dbReference>
<dbReference type="InterPro" id="IPR002110">
    <property type="entry name" value="Ankyrin_rpt"/>
</dbReference>
<sequence length="846" mass="93623">MSQGSESIRYKGWSNLHRAAAKNYFPRVKKLTMTAPESIEGTNAQGLTPLQVAAQHGSLESFLVLIKAGANASVLTDEGLSVVQLAARAGQVQFTVSLASEPPFTDTSILEQVCQYIRQLKKICHTYAEAVLILESMMNSMLHKSPESYHDALNVLEDLQIVSLIERILKLSIQEKIVPATISTSKCLMMITPYFTKEITNSKIPKLLITLTEVVLNPTACYQALSVIAELIEHAPDSCATVSALGGPLALLKILQTHKSHELHIVAMKCITQGGANPQLAQQFASPEMVAMFMKALKTDHSGSGAATVTALQSIIESSYEVRYKYIEEGLVERLLDLLKPFDNTLTEPCIMLLWTLCDSRSSHKKVEELIKQHQSAISILMFLIEHGMNMQMQQMSLDILWYTAGDSIHEKRALAIVLGPSCLVRLAELSSPKLALTALELLSPVAYSKQAEVIKAGAILLLVTVLKNRNEDSIKILALKTLENLGYGMGLQPNCEAQAALVCIEGIQLLLHIFQHHRNEEVRVQALCTLATYSNKSPNTKRLIFQVIPLPTLLSPLQSQPHTTPINYTQSICCIAFNDMDTQSKMIAHGGILVDSFLQLISTGNKQHAMEAAFQMIVLARTFNNSKPSVVTAIGLKLLIKSLRKSIKTEDVDLQVKTGLFISGLLRMRAGLAAGLVGLGLIPLLVQLLVGKQEGARNVAAVCMTQLTYFPSALRLLLRWFRAENKLCFRMQQYSSGYRPSSNFIEMWSMYCRTHNVRKKQYQALSPDIIKPGEHGAKTFAGPRRSLPKETLYHIEETQEDHEIGFYERAASGSNSRQSLKKSLSRLKSYESTSKLPPIVKQDSN</sequence>
<dbReference type="KEGG" id="aqu:105313429"/>
<dbReference type="SUPFAM" id="SSF48403">
    <property type="entry name" value="Ankyrin repeat"/>
    <property type="match status" value="1"/>
</dbReference>
<dbReference type="PANTHER" id="PTHR46464">
    <property type="entry name" value="ANK_REP_REGION DOMAIN-CONTAINING PROTEIN"/>
    <property type="match status" value="1"/>
</dbReference>
<dbReference type="SMART" id="SM00185">
    <property type="entry name" value="ARM"/>
    <property type="match status" value="4"/>
</dbReference>
<dbReference type="InParanoid" id="A0A1X7UGN4"/>
<dbReference type="PANTHER" id="PTHR46464:SF2">
    <property type="entry name" value="ANKYRIN AND ARMADILLO REPEAT-CONTAINING PROTEIN"/>
    <property type="match status" value="1"/>
</dbReference>
<accession>A0A1X7UGN4</accession>
<dbReference type="InterPro" id="IPR016024">
    <property type="entry name" value="ARM-type_fold"/>
</dbReference>
<dbReference type="InterPro" id="IPR036770">
    <property type="entry name" value="Ankyrin_rpt-contain_sf"/>
</dbReference>
<dbReference type="InterPro" id="IPR011989">
    <property type="entry name" value="ARM-like"/>
</dbReference>
<dbReference type="EnsemblMetazoa" id="XM_011406863.2">
    <property type="protein sequence ID" value="XP_011405165.2"/>
    <property type="gene ID" value="LOC105313429"/>
</dbReference>
<dbReference type="eggNOG" id="ENOG502QXSY">
    <property type="taxonomic scope" value="Eukaryota"/>
</dbReference>
<keyword evidence="1" id="KW-0040">ANK repeat</keyword>
<feature type="transmembrane region" description="Helical" evidence="2">
    <location>
        <begin position="671"/>
        <end position="691"/>
    </location>
</feature>
<name>A0A1X7UGN4_AMPQE</name>
<evidence type="ECO:0000313" key="3">
    <source>
        <dbReference type="EnsemblMetazoa" id="Aqu2.1.26942_001"/>
    </source>
</evidence>
<evidence type="ECO:0000256" key="2">
    <source>
        <dbReference type="SAM" id="Phobius"/>
    </source>
</evidence>
<dbReference type="InterPro" id="IPR000225">
    <property type="entry name" value="Armadillo"/>
</dbReference>
<dbReference type="Pfam" id="PF12796">
    <property type="entry name" value="Ank_2"/>
    <property type="match status" value="1"/>
</dbReference>
<reference evidence="4" key="1">
    <citation type="journal article" date="2010" name="Nature">
        <title>The Amphimedon queenslandica genome and the evolution of animal complexity.</title>
        <authorList>
            <person name="Srivastava M."/>
            <person name="Simakov O."/>
            <person name="Chapman J."/>
            <person name="Fahey B."/>
            <person name="Gauthier M.E."/>
            <person name="Mitros T."/>
            <person name="Richards G.S."/>
            <person name="Conaco C."/>
            <person name="Dacre M."/>
            <person name="Hellsten U."/>
            <person name="Larroux C."/>
            <person name="Putnam N.H."/>
            <person name="Stanke M."/>
            <person name="Adamska M."/>
            <person name="Darling A."/>
            <person name="Degnan S.M."/>
            <person name="Oakley T.H."/>
            <person name="Plachetzki D.C."/>
            <person name="Zhai Y."/>
            <person name="Adamski M."/>
            <person name="Calcino A."/>
            <person name="Cummins S.F."/>
            <person name="Goodstein D.M."/>
            <person name="Harris C."/>
            <person name="Jackson D.J."/>
            <person name="Leys S.P."/>
            <person name="Shu S."/>
            <person name="Woodcroft B.J."/>
            <person name="Vervoort M."/>
            <person name="Kosik K.S."/>
            <person name="Manning G."/>
            <person name="Degnan B.M."/>
            <person name="Rokhsar D.S."/>
        </authorList>
    </citation>
    <scope>NUCLEOTIDE SEQUENCE [LARGE SCALE GENOMIC DNA]</scope>
</reference>
<dbReference type="Proteomes" id="UP000007879">
    <property type="component" value="Unassembled WGS sequence"/>
</dbReference>
<keyword evidence="2" id="KW-1133">Transmembrane helix</keyword>
<evidence type="ECO:0000256" key="1">
    <source>
        <dbReference type="PROSITE-ProRule" id="PRU00023"/>
    </source>
</evidence>
<dbReference type="EnsemblMetazoa" id="Aqu2.1.26942_001">
    <property type="protein sequence ID" value="Aqu2.1.26942_001"/>
    <property type="gene ID" value="Aqu2.1.26942"/>
</dbReference>
<feature type="repeat" description="ANK" evidence="1">
    <location>
        <begin position="45"/>
        <end position="77"/>
    </location>
</feature>
<keyword evidence="4" id="KW-1185">Reference proteome</keyword>
<proteinExistence type="predicted"/>
<keyword evidence="2" id="KW-0472">Membrane</keyword>
<dbReference type="SUPFAM" id="SSF48371">
    <property type="entry name" value="ARM repeat"/>
    <property type="match status" value="2"/>
</dbReference>
<organism evidence="3">
    <name type="scientific">Amphimedon queenslandica</name>
    <name type="common">Sponge</name>
    <dbReference type="NCBI Taxonomy" id="400682"/>
    <lineage>
        <taxon>Eukaryota</taxon>
        <taxon>Metazoa</taxon>
        <taxon>Porifera</taxon>
        <taxon>Demospongiae</taxon>
        <taxon>Heteroscleromorpha</taxon>
        <taxon>Haplosclerida</taxon>
        <taxon>Niphatidae</taxon>
        <taxon>Amphimedon</taxon>
    </lineage>
</organism>
<gene>
    <name evidence="3" type="primary">105313429</name>
</gene>
<dbReference type="AlphaFoldDB" id="A0A1X7UGN4"/>